<name>A0A8J2Y7K0_9PROT</name>
<evidence type="ECO:0000313" key="3">
    <source>
        <dbReference type="Proteomes" id="UP000613582"/>
    </source>
</evidence>
<accession>A0A8J2Y7K0</accession>
<dbReference type="RefSeq" id="WP_188158042.1">
    <property type="nucleotide sequence ID" value="NZ_BMGH01000001.1"/>
</dbReference>
<proteinExistence type="predicted"/>
<keyword evidence="1" id="KW-1133">Transmembrane helix</keyword>
<sequence>MSRALILFVLACLFGLGGGYAFGAMLAMIFSHGNVQGAVLWGLAAAAVLAIGGWCGLASRRAVSRDAGDQA</sequence>
<organism evidence="2 3">
    <name type="scientific">Aquisalinus flavus</name>
    <dbReference type="NCBI Taxonomy" id="1526572"/>
    <lineage>
        <taxon>Bacteria</taxon>
        <taxon>Pseudomonadati</taxon>
        <taxon>Pseudomonadota</taxon>
        <taxon>Alphaproteobacteria</taxon>
        <taxon>Parvularculales</taxon>
        <taxon>Parvularculaceae</taxon>
        <taxon>Aquisalinus</taxon>
    </lineage>
</organism>
<reference evidence="2" key="1">
    <citation type="journal article" date="2014" name="Int. J. Syst. Evol. Microbiol.">
        <title>Complete genome sequence of Corynebacterium casei LMG S-19264T (=DSM 44701T), isolated from a smear-ripened cheese.</title>
        <authorList>
            <consortium name="US DOE Joint Genome Institute (JGI-PGF)"/>
            <person name="Walter F."/>
            <person name="Albersmeier A."/>
            <person name="Kalinowski J."/>
            <person name="Ruckert C."/>
        </authorList>
    </citation>
    <scope>NUCLEOTIDE SEQUENCE</scope>
    <source>
        <strain evidence="2">CGMCC 1.12921</strain>
    </source>
</reference>
<evidence type="ECO:0000256" key="1">
    <source>
        <dbReference type="SAM" id="Phobius"/>
    </source>
</evidence>
<comment type="caution">
    <text evidence="2">The sequence shown here is derived from an EMBL/GenBank/DDBJ whole genome shotgun (WGS) entry which is preliminary data.</text>
</comment>
<dbReference type="EMBL" id="BMGH01000001">
    <property type="protein sequence ID" value="GGD15685.1"/>
    <property type="molecule type" value="Genomic_DNA"/>
</dbReference>
<feature type="transmembrane region" description="Helical" evidence="1">
    <location>
        <begin position="39"/>
        <end position="57"/>
    </location>
</feature>
<gene>
    <name evidence="2" type="ORF">GCM10011342_25560</name>
</gene>
<protein>
    <submittedName>
        <fullName evidence="2">Uncharacterized protein</fullName>
    </submittedName>
</protein>
<keyword evidence="3" id="KW-1185">Reference proteome</keyword>
<keyword evidence="1" id="KW-0472">Membrane</keyword>
<evidence type="ECO:0000313" key="2">
    <source>
        <dbReference type="EMBL" id="GGD15685.1"/>
    </source>
</evidence>
<keyword evidence="1" id="KW-0812">Transmembrane</keyword>
<reference evidence="2" key="2">
    <citation type="submission" date="2020-09" db="EMBL/GenBank/DDBJ databases">
        <authorList>
            <person name="Sun Q."/>
            <person name="Zhou Y."/>
        </authorList>
    </citation>
    <scope>NUCLEOTIDE SEQUENCE</scope>
    <source>
        <strain evidence="2">CGMCC 1.12921</strain>
    </source>
</reference>
<dbReference type="AlphaFoldDB" id="A0A8J2Y7K0"/>
<dbReference type="Proteomes" id="UP000613582">
    <property type="component" value="Unassembled WGS sequence"/>
</dbReference>